<accession>A0A8J3QSW7</accession>
<reference evidence="2" key="1">
    <citation type="submission" date="2021-01" db="EMBL/GenBank/DDBJ databases">
        <title>Whole genome shotgun sequence of Rugosimonospora africana NBRC 104875.</title>
        <authorList>
            <person name="Komaki H."/>
            <person name="Tamura T."/>
        </authorList>
    </citation>
    <scope>NUCLEOTIDE SEQUENCE</scope>
    <source>
        <strain evidence="2">NBRC 104875</strain>
    </source>
</reference>
<dbReference type="Gene3D" id="3.40.50.720">
    <property type="entry name" value="NAD(P)-binding Rossmann-like Domain"/>
    <property type="match status" value="1"/>
</dbReference>
<name>A0A8J3QSW7_9ACTN</name>
<dbReference type="PANTHER" id="PTHR43245">
    <property type="entry name" value="BIFUNCTIONAL POLYMYXIN RESISTANCE PROTEIN ARNA"/>
    <property type="match status" value="1"/>
</dbReference>
<protein>
    <submittedName>
        <fullName evidence="2">Epimerase</fullName>
    </submittedName>
</protein>
<proteinExistence type="predicted"/>
<dbReference type="RefSeq" id="WP_203920446.1">
    <property type="nucleotide sequence ID" value="NZ_BONZ01000048.1"/>
</dbReference>
<dbReference type="InterPro" id="IPR001509">
    <property type="entry name" value="Epimerase_deHydtase"/>
</dbReference>
<dbReference type="Pfam" id="PF01370">
    <property type="entry name" value="Epimerase"/>
    <property type="match status" value="1"/>
</dbReference>
<dbReference type="InterPro" id="IPR050177">
    <property type="entry name" value="Lipid_A_modif_metabolic_enz"/>
</dbReference>
<dbReference type="AlphaFoldDB" id="A0A8J3QSW7"/>
<dbReference type="EMBL" id="BONZ01000048">
    <property type="protein sequence ID" value="GIH16875.1"/>
    <property type="molecule type" value="Genomic_DNA"/>
</dbReference>
<comment type="caution">
    <text evidence="2">The sequence shown here is derived from an EMBL/GenBank/DDBJ whole genome shotgun (WGS) entry which is preliminary data.</text>
</comment>
<gene>
    <name evidence="2" type="ORF">Raf01_50470</name>
</gene>
<feature type="domain" description="NAD-dependent epimerase/dehydratase" evidence="1">
    <location>
        <begin position="3"/>
        <end position="213"/>
    </location>
</feature>
<evidence type="ECO:0000313" key="2">
    <source>
        <dbReference type="EMBL" id="GIH16875.1"/>
    </source>
</evidence>
<dbReference type="SUPFAM" id="SSF51735">
    <property type="entry name" value="NAD(P)-binding Rossmann-fold domains"/>
    <property type="match status" value="1"/>
</dbReference>
<evidence type="ECO:0000313" key="3">
    <source>
        <dbReference type="Proteomes" id="UP000642748"/>
    </source>
</evidence>
<organism evidence="2 3">
    <name type="scientific">Rugosimonospora africana</name>
    <dbReference type="NCBI Taxonomy" id="556532"/>
    <lineage>
        <taxon>Bacteria</taxon>
        <taxon>Bacillati</taxon>
        <taxon>Actinomycetota</taxon>
        <taxon>Actinomycetes</taxon>
        <taxon>Micromonosporales</taxon>
        <taxon>Micromonosporaceae</taxon>
        <taxon>Rugosimonospora</taxon>
    </lineage>
</organism>
<dbReference type="Proteomes" id="UP000642748">
    <property type="component" value="Unassembled WGS sequence"/>
</dbReference>
<dbReference type="InterPro" id="IPR036291">
    <property type="entry name" value="NAD(P)-bd_dom_sf"/>
</dbReference>
<evidence type="ECO:0000259" key="1">
    <source>
        <dbReference type="Pfam" id="PF01370"/>
    </source>
</evidence>
<sequence>MDVLVLGGTNFVGRHIVRALLDERHRVTVLNRGTNPVWGARVTQLVADRTDPASMSAAVRAVFDAVVDVSGTEPRHIESTAPLLRSLGVPRYVFISSGAVYDSTTTALPFPEDAPTPGDVIWGTYGTAKADCERLLRHYDFSELVMLRPPYVYGPGNNEQREQFLWARMLAARPVLVPGDGTTRIQFCPVAHLAETVVTAVAGKVPAGVYNVGEPAAYSFDDYVVALAGAAGVRRATVIHVEDRTIAAREYFPFRDYNFILDTSAGRRAGIPAPVGLATGLAETFAWFRANTDLPYEPTARESALLASLGTSDR</sequence>
<keyword evidence="3" id="KW-1185">Reference proteome</keyword>